<dbReference type="Pfam" id="PF02120">
    <property type="entry name" value="Flg_hook"/>
    <property type="match status" value="1"/>
</dbReference>
<proteinExistence type="predicted"/>
<protein>
    <submittedName>
        <fullName evidence="3">Flagellar hook-length control protein FliK</fullName>
    </submittedName>
</protein>
<keyword evidence="3" id="KW-0966">Cell projection</keyword>
<name>A0ABW4HQ03_9BACI</name>
<feature type="domain" description="Flagellar hook-length control protein-like C-terminal" evidence="2">
    <location>
        <begin position="346"/>
        <end position="426"/>
    </location>
</feature>
<organism evidence="3 4">
    <name type="scientific">Oceanobacillus luteolus</name>
    <dbReference type="NCBI Taxonomy" id="1274358"/>
    <lineage>
        <taxon>Bacteria</taxon>
        <taxon>Bacillati</taxon>
        <taxon>Bacillota</taxon>
        <taxon>Bacilli</taxon>
        <taxon>Bacillales</taxon>
        <taxon>Bacillaceae</taxon>
        <taxon>Oceanobacillus</taxon>
    </lineage>
</organism>
<feature type="region of interest" description="Disordered" evidence="1">
    <location>
        <begin position="423"/>
        <end position="458"/>
    </location>
</feature>
<comment type="caution">
    <text evidence="3">The sequence shown here is derived from an EMBL/GenBank/DDBJ whole genome shotgun (WGS) entry which is preliminary data.</text>
</comment>
<dbReference type="RefSeq" id="WP_379597059.1">
    <property type="nucleotide sequence ID" value="NZ_JBHUDE010000040.1"/>
</dbReference>
<keyword evidence="4" id="KW-1185">Reference proteome</keyword>
<evidence type="ECO:0000256" key="1">
    <source>
        <dbReference type="SAM" id="MobiDB-lite"/>
    </source>
</evidence>
<accession>A0ABW4HQ03</accession>
<keyword evidence="3" id="KW-0282">Flagellum</keyword>
<feature type="compositionally biased region" description="Basic and acidic residues" evidence="1">
    <location>
        <begin position="433"/>
        <end position="447"/>
    </location>
</feature>
<evidence type="ECO:0000313" key="3">
    <source>
        <dbReference type="EMBL" id="MFD1607693.1"/>
    </source>
</evidence>
<reference evidence="4" key="1">
    <citation type="journal article" date="2019" name="Int. J. Syst. Evol. Microbiol.">
        <title>The Global Catalogue of Microorganisms (GCM) 10K type strain sequencing project: providing services to taxonomists for standard genome sequencing and annotation.</title>
        <authorList>
            <consortium name="The Broad Institute Genomics Platform"/>
            <consortium name="The Broad Institute Genome Sequencing Center for Infectious Disease"/>
            <person name="Wu L."/>
            <person name="Ma J."/>
        </authorList>
    </citation>
    <scope>NUCLEOTIDE SEQUENCE [LARGE SCALE GENOMIC DNA]</scope>
    <source>
        <strain evidence="4">CGMCC 1.12376</strain>
    </source>
</reference>
<keyword evidence="3" id="KW-0969">Cilium</keyword>
<dbReference type="InterPro" id="IPR021136">
    <property type="entry name" value="Flagellar_hook_control-like_C"/>
</dbReference>
<evidence type="ECO:0000259" key="2">
    <source>
        <dbReference type="Pfam" id="PF02120"/>
    </source>
</evidence>
<dbReference type="CDD" id="cd17470">
    <property type="entry name" value="T3SS_Flik_C"/>
    <property type="match status" value="1"/>
</dbReference>
<dbReference type="Gene3D" id="3.30.750.140">
    <property type="match status" value="1"/>
</dbReference>
<gene>
    <name evidence="3" type="ORF">ACFSBH_08510</name>
</gene>
<evidence type="ECO:0000313" key="4">
    <source>
        <dbReference type="Proteomes" id="UP001597221"/>
    </source>
</evidence>
<sequence length="468" mass="52936">MLFWPTGEVTASINKKKQTTMTVESESQTSNFHHLLDEKLSGKNSNQSISRVATNTVETDPLSNFRSKLMELEEAEFQLILFDLKEVLGESHSESLVNVNNLISLIESYLSSEKKEEESLSGVNKGELVEQILTYFRSIPEVEQEEFIDPIEQFSSLFNDSSKNGMDDSLLIPLSISQINSQAIGIPNEESVAQLLTQIEQALSQIRDESDIETLAPKLLRYLEAWQQIDGKSGGISQLSLKESNTPFKSVWQELVQLYQQKTNLHTKNIYALESEVTTTDVIRWLGKILGANSQKVSNSYNIVPAQLPISNVEQHVIQLPQAVGTQGKLASESFIEQFNRLIDANKVALQQPKGQLAIMLRPANLGEMMVRFTQVNGEIIVKIMVTTKMAKEMLEGNMQQLRHMFAPHQVVVERQDNVTQQAQNQYEEDNQHEEQSSSHQSASKDEDKDEEQSFSQMFEELILNEKV</sequence>
<dbReference type="EMBL" id="JBHUDE010000040">
    <property type="protein sequence ID" value="MFD1607693.1"/>
    <property type="molecule type" value="Genomic_DNA"/>
</dbReference>
<dbReference type="Proteomes" id="UP001597221">
    <property type="component" value="Unassembled WGS sequence"/>
</dbReference>
<dbReference type="InterPro" id="IPR038610">
    <property type="entry name" value="FliK-like_C_sf"/>
</dbReference>